<keyword evidence="6" id="KW-0969">Cilium</keyword>
<keyword evidence="3 4" id="KW-0975">Bacterial flagellum</keyword>
<evidence type="ECO:0000256" key="5">
    <source>
        <dbReference type="NCBIfam" id="TIGR00205"/>
    </source>
</evidence>
<evidence type="ECO:0000256" key="3">
    <source>
        <dbReference type="ARBA" id="ARBA00023143"/>
    </source>
</evidence>
<gene>
    <name evidence="4" type="primary">fliE</name>
    <name evidence="6" type="ORF">SAMN05216243_0519</name>
</gene>
<sequence length="103" mass="11185">MVNIGNVGSMQSASMALQDNVKKNSTPAEAQEKFASSLKDAIDNLNQYQVASDAKTQALANGEIDDLHDVMITAQKASIALQTGVEVQRKVIDAYKEIMRMQV</sequence>
<reference evidence="6 7" key="1">
    <citation type="submission" date="2016-10" db="EMBL/GenBank/DDBJ databases">
        <authorList>
            <person name="de Groot N.N."/>
        </authorList>
    </citation>
    <scope>NUCLEOTIDE SEQUENCE [LARGE SCALE GENOMIC DNA]</scope>
    <source>
        <strain evidence="6 7">CGMCC 1.6502</strain>
    </source>
</reference>
<dbReference type="EMBL" id="FNFL01000001">
    <property type="protein sequence ID" value="SDJ72517.1"/>
    <property type="molecule type" value="Genomic_DNA"/>
</dbReference>
<dbReference type="NCBIfam" id="TIGR00205">
    <property type="entry name" value="fliE"/>
    <property type="match status" value="1"/>
</dbReference>
<proteinExistence type="inferred from homology"/>
<dbReference type="PANTHER" id="PTHR34653:SF1">
    <property type="entry name" value="FLAGELLAR HOOK-BASAL BODY COMPLEX PROTEIN FLIE"/>
    <property type="match status" value="1"/>
</dbReference>
<dbReference type="PANTHER" id="PTHR34653">
    <property type="match status" value="1"/>
</dbReference>
<accession>A0A1G8W348</accession>
<comment type="subcellular location">
    <subcellularLocation>
        <location evidence="1 4">Bacterial flagellum basal body</location>
    </subcellularLocation>
</comment>
<comment type="similarity">
    <text evidence="2 4">Belongs to the FliE family.</text>
</comment>
<keyword evidence="6" id="KW-0282">Flagellum</keyword>
<dbReference type="GO" id="GO:0003774">
    <property type="term" value="F:cytoskeletal motor activity"/>
    <property type="evidence" value="ECO:0007669"/>
    <property type="project" value="InterPro"/>
</dbReference>
<evidence type="ECO:0000313" key="7">
    <source>
        <dbReference type="Proteomes" id="UP000198694"/>
    </source>
</evidence>
<name>A0A1G8W348_9BACI</name>
<dbReference type="AlphaFoldDB" id="A0A1G8W348"/>
<dbReference type="HAMAP" id="MF_00724">
    <property type="entry name" value="FliE"/>
    <property type="match status" value="1"/>
</dbReference>
<evidence type="ECO:0000256" key="2">
    <source>
        <dbReference type="ARBA" id="ARBA00009272"/>
    </source>
</evidence>
<evidence type="ECO:0000256" key="1">
    <source>
        <dbReference type="ARBA" id="ARBA00004117"/>
    </source>
</evidence>
<dbReference type="Proteomes" id="UP000198694">
    <property type="component" value="Unassembled WGS sequence"/>
</dbReference>
<keyword evidence="6" id="KW-0966">Cell projection</keyword>
<protein>
    <recommendedName>
        <fullName evidence="4 5">Flagellar hook-basal body complex protein FliE</fullName>
    </recommendedName>
</protein>
<dbReference type="GO" id="GO:0071973">
    <property type="term" value="P:bacterial-type flagellum-dependent cell motility"/>
    <property type="evidence" value="ECO:0007669"/>
    <property type="project" value="InterPro"/>
</dbReference>
<evidence type="ECO:0000256" key="4">
    <source>
        <dbReference type="HAMAP-Rule" id="MF_00724"/>
    </source>
</evidence>
<dbReference type="GO" id="GO:0009425">
    <property type="term" value="C:bacterial-type flagellum basal body"/>
    <property type="evidence" value="ECO:0007669"/>
    <property type="project" value="UniProtKB-SubCell"/>
</dbReference>
<dbReference type="Pfam" id="PF02049">
    <property type="entry name" value="FliE"/>
    <property type="match status" value="1"/>
</dbReference>
<dbReference type="STRING" id="407036.SAMN05216243_0519"/>
<keyword evidence="7" id="KW-1185">Reference proteome</keyword>
<organism evidence="6 7">
    <name type="scientific">Sediminibacillus albus</name>
    <dbReference type="NCBI Taxonomy" id="407036"/>
    <lineage>
        <taxon>Bacteria</taxon>
        <taxon>Bacillati</taxon>
        <taxon>Bacillota</taxon>
        <taxon>Bacilli</taxon>
        <taxon>Bacillales</taxon>
        <taxon>Bacillaceae</taxon>
        <taxon>Sediminibacillus</taxon>
    </lineage>
</organism>
<dbReference type="InterPro" id="IPR001624">
    <property type="entry name" value="FliE"/>
</dbReference>
<dbReference type="GO" id="GO:0005198">
    <property type="term" value="F:structural molecule activity"/>
    <property type="evidence" value="ECO:0007669"/>
    <property type="project" value="UniProtKB-UniRule"/>
</dbReference>
<evidence type="ECO:0000313" key="6">
    <source>
        <dbReference type="EMBL" id="SDJ72517.1"/>
    </source>
</evidence>
<dbReference type="PRINTS" id="PR01006">
    <property type="entry name" value="FLGHOOKFLIE"/>
</dbReference>